<dbReference type="Proteomes" id="UP001465668">
    <property type="component" value="Unassembled WGS sequence"/>
</dbReference>
<evidence type="ECO:0008006" key="5">
    <source>
        <dbReference type="Google" id="ProtNLM"/>
    </source>
</evidence>
<accession>A0ABR2XEF3</accession>
<comment type="caution">
    <text evidence="3">The sequence shown here is derived from an EMBL/GenBank/DDBJ whole genome shotgun (WGS) entry which is preliminary data.</text>
</comment>
<organism evidence="3 4">
    <name type="scientific">Seiridium cardinale</name>
    <dbReference type="NCBI Taxonomy" id="138064"/>
    <lineage>
        <taxon>Eukaryota</taxon>
        <taxon>Fungi</taxon>
        <taxon>Dikarya</taxon>
        <taxon>Ascomycota</taxon>
        <taxon>Pezizomycotina</taxon>
        <taxon>Sordariomycetes</taxon>
        <taxon>Xylariomycetidae</taxon>
        <taxon>Amphisphaeriales</taxon>
        <taxon>Sporocadaceae</taxon>
        <taxon>Seiridium</taxon>
    </lineage>
</organism>
<proteinExistence type="predicted"/>
<protein>
    <recommendedName>
        <fullName evidence="5">Transmembrane protein</fullName>
    </recommendedName>
</protein>
<evidence type="ECO:0000256" key="2">
    <source>
        <dbReference type="SAM" id="Phobius"/>
    </source>
</evidence>
<feature type="transmembrane region" description="Helical" evidence="2">
    <location>
        <begin position="99"/>
        <end position="123"/>
    </location>
</feature>
<reference evidence="3 4" key="1">
    <citation type="submission" date="2024-02" db="EMBL/GenBank/DDBJ databases">
        <title>First draft genome assembly of two strains of Seiridium cardinale.</title>
        <authorList>
            <person name="Emiliani G."/>
            <person name="Scali E."/>
        </authorList>
    </citation>
    <scope>NUCLEOTIDE SEQUENCE [LARGE SCALE GENOMIC DNA]</scope>
    <source>
        <strain evidence="3 4">BM-138-000479</strain>
    </source>
</reference>
<keyword evidence="2" id="KW-0812">Transmembrane</keyword>
<name>A0ABR2XEF3_9PEZI</name>
<keyword evidence="2" id="KW-1133">Transmembrane helix</keyword>
<keyword evidence="4" id="KW-1185">Reference proteome</keyword>
<feature type="region of interest" description="Disordered" evidence="1">
    <location>
        <begin position="72"/>
        <end position="92"/>
    </location>
</feature>
<gene>
    <name evidence="3" type="ORF">SCAR479_11192</name>
</gene>
<keyword evidence="2" id="KW-0472">Membrane</keyword>
<evidence type="ECO:0000256" key="1">
    <source>
        <dbReference type="SAM" id="MobiDB-lite"/>
    </source>
</evidence>
<evidence type="ECO:0000313" key="3">
    <source>
        <dbReference type="EMBL" id="KAK9772183.1"/>
    </source>
</evidence>
<dbReference type="EMBL" id="JARVKM010000065">
    <property type="protein sequence ID" value="KAK9772183.1"/>
    <property type="molecule type" value="Genomic_DNA"/>
</dbReference>
<feature type="region of interest" description="Disordered" evidence="1">
    <location>
        <begin position="182"/>
        <end position="202"/>
    </location>
</feature>
<evidence type="ECO:0000313" key="4">
    <source>
        <dbReference type="Proteomes" id="UP001465668"/>
    </source>
</evidence>
<sequence length="202" mass="21715">MLFLDSIHSFLGRETLRPEMIAPTSLPLPCRAATAAAVTAQPQMVQRQVAITQTLTSSGTVFTTVVTLGRGGSATDVPSAPSASVSGSSTSGGLTQEQIGIIVGCCVGAAVLVVLLWCCLAMARRRRTDDDGSSTEDSYSFTTSESASMVTRPSAARWSEYHRVRPPVQPIYRAVVPEPRWTARPRPRADPTYTRGPTYVRR</sequence>